<dbReference type="EMBL" id="JAUCGM010000983">
    <property type="protein sequence ID" value="MDM8563949.1"/>
    <property type="molecule type" value="Genomic_DNA"/>
</dbReference>
<accession>A0ABT7VWK7</accession>
<proteinExistence type="predicted"/>
<protein>
    <recommendedName>
        <fullName evidence="4">MSHA biogenesis protein MshP</fullName>
    </recommendedName>
</protein>
<evidence type="ECO:0008006" key="4">
    <source>
        <dbReference type="Google" id="ProtNLM"/>
    </source>
</evidence>
<keyword evidence="1" id="KW-1133">Transmembrane helix</keyword>
<evidence type="ECO:0000256" key="1">
    <source>
        <dbReference type="SAM" id="Phobius"/>
    </source>
</evidence>
<reference evidence="2" key="1">
    <citation type="submission" date="2023-06" db="EMBL/GenBank/DDBJ databases">
        <title>Uncultivated large filamentous bacteria from sulfidic sediments reveal new species and different genomic features in energy metabolism and defense.</title>
        <authorList>
            <person name="Fonseca A."/>
        </authorList>
    </citation>
    <scope>NUCLEOTIDE SEQUENCE</scope>
    <source>
        <strain evidence="2">HSG4</strain>
    </source>
</reference>
<gene>
    <name evidence="2" type="ORF">QUF54_11405</name>
</gene>
<evidence type="ECO:0000313" key="2">
    <source>
        <dbReference type="EMBL" id="MDM8563949.1"/>
    </source>
</evidence>
<dbReference type="Proteomes" id="UP001171945">
    <property type="component" value="Unassembled WGS sequence"/>
</dbReference>
<organism evidence="2 3">
    <name type="scientific">Candidatus Marithioploca araucensis</name>
    <dbReference type="NCBI Taxonomy" id="70273"/>
    <lineage>
        <taxon>Bacteria</taxon>
        <taxon>Pseudomonadati</taxon>
        <taxon>Pseudomonadota</taxon>
        <taxon>Gammaproteobacteria</taxon>
        <taxon>Thiotrichales</taxon>
        <taxon>Thiotrichaceae</taxon>
        <taxon>Candidatus Marithioploca</taxon>
    </lineage>
</organism>
<keyword evidence="3" id="KW-1185">Reference proteome</keyword>
<keyword evidence="1" id="KW-0472">Membrane</keyword>
<comment type="caution">
    <text evidence="2">The sequence shown here is derived from an EMBL/GenBank/DDBJ whole genome shotgun (WGS) entry which is preliminary data.</text>
</comment>
<feature type="transmembrane region" description="Helical" evidence="1">
    <location>
        <begin position="9"/>
        <end position="31"/>
    </location>
</feature>
<sequence length="152" mass="16591">MNTYPKQQGFILVSTVIVITVFMVLMGTYMVNLVGNQRVSTSLSQRSIQARFAAHSGMQWAINDALYHNANHLNCGQAAPTFTLTGGGTRGFTVTVNCVATPMIDSDNNNYTVYVLKVTAFQGMINRSNYVTRTIQQTICVGLPISCSNAIQ</sequence>
<evidence type="ECO:0000313" key="3">
    <source>
        <dbReference type="Proteomes" id="UP001171945"/>
    </source>
</evidence>
<keyword evidence="1" id="KW-0812">Transmembrane</keyword>
<name>A0ABT7VWK7_9GAMM</name>